<dbReference type="GO" id="GO:0035631">
    <property type="term" value="C:CD40 receptor complex"/>
    <property type="evidence" value="ECO:0007669"/>
    <property type="project" value="TreeGrafter"/>
</dbReference>
<feature type="disulfide bond" evidence="1">
    <location>
        <begin position="86"/>
        <end position="99"/>
    </location>
</feature>
<evidence type="ECO:0000313" key="6">
    <source>
        <dbReference type="EMBL" id="KAK1163323.1"/>
    </source>
</evidence>
<feature type="repeat" description="TNFR-Cys" evidence="1">
    <location>
        <begin position="26"/>
        <end position="65"/>
    </location>
</feature>
<name>A0AAD8G0N8_ACIOX</name>
<evidence type="ECO:0000313" key="7">
    <source>
        <dbReference type="Proteomes" id="UP001230051"/>
    </source>
</evidence>
<feature type="region of interest" description="Disordered" evidence="2">
    <location>
        <begin position="139"/>
        <end position="187"/>
    </location>
</feature>
<protein>
    <submittedName>
        <fullName evidence="6">CD27 antigen</fullName>
    </submittedName>
</protein>
<feature type="domain" description="TNFR-Cys" evidence="5">
    <location>
        <begin position="26"/>
        <end position="65"/>
    </location>
</feature>
<keyword evidence="7" id="KW-1185">Reference proteome</keyword>
<dbReference type="PROSITE" id="PS50050">
    <property type="entry name" value="TNFR_NGFR_2"/>
    <property type="match status" value="2"/>
</dbReference>
<proteinExistence type="predicted"/>
<keyword evidence="3" id="KW-0812">Transmembrane</keyword>
<feature type="chain" id="PRO_5042087329" evidence="4">
    <location>
        <begin position="25"/>
        <end position="274"/>
    </location>
</feature>
<evidence type="ECO:0000256" key="2">
    <source>
        <dbReference type="SAM" id="MobiDB-lite"/>
    </source>
</evidence>
<dbReference type="Pfam" id="PF00020">
    <property type="entry name" value="TNFR_c6"/>
    <property type="match status" value="1"/>
</dbReference>
<keyword evidence="4" id="KW-0732">Signal</keyword>
<gene>
    <name evidence="6" type="ORF">AOXY_G16778</name>
</gene>
<dbReference type="GO" id="GO:0009897">
    <property type="term" value="C:external side of plasma membrane"/>
    <property type="evidence" value="ECO:0007669"/>
    <property type="project" value="TreeGrafter"/>
</dbReference>
<dbReference type="SUPFAM" id="SSF57586">
    <property type="entry name" value="TNF receptor-like"/>
    <property type="match status" value="2"/>
</dbReference>
<feature type="compositionally biased region" description="Low complexity" evidence="2">
    <location>
        <begin position="166"/>
        <end position="187"/>
    </location>
</feature>
<dbReference type="AlphaFoldDB" id="A0AAD8G0N8"/>
<accession>A0AAD8G0N8</accession>
<comment type="caution">
    <text evidence="6">The sequence shown here is derived from an EMBL/GenBank/DDBJ whole genome shotgun (WGS) entry which is preliminary data.</text>
</comment>
<evidence type="ECO:0000259" key="5">
    <source>
        <dbReference type="PROSITE" id="PS50050"/>
    </source>
</evidence>
<feature type="compositionally biased region" description="Basic and acidic residues" evidence="2">
    <location>
        <begin position="265"/>
        <end position="274"/>
    </location>
</feature>
<keyword evidence="3" id="KW-1133">Transmembrane helix</keyword>
<feature type="disulfide bond" evidence="1">
    <location>
        <begin position="68"/>
        <end position="83"/>
    </location>
</feature>
<comment type="caution">
    <text evidence="1">Lacks conserved residue(s) required for the propagation of feature annotation.</text>
</comment>
<feature type="signal peptide" evidence="4">
    <location>
        <begin position="1"/>
        <end position="24"/>
    </location>
</feature>
<dbReference type="PANTHER" id="PTHR46875:SF1">
    <property type="entry name" value="TUMOR NECROSIS FACTOR RECEPTOR SUPERFAMILY MEMBER 5"/>
    <property type="match status" value="1"/>
</dbReference>
<dbReference type="Proteomes" id="UP001230051">
    <property type="component" value="Unassembled WGS sequence"/>
</dbReference>
<feature type="disulfide bond" evidence="1">
    <location>
        <begin position="89"/>
        <end position="107"/>
    </location>
</feature>
<feature type="repeat" description="TNFR-Cys" evidence="1">
    <location>
        <begin position="67"/>
        <end position="107"/>
    </location>
</feature>
<dbReference type="PROSITE" id="PS00652">
    <property type="entry name" value="TNFR_NGFR_1"/>
    <property type="match status" value="2"/>
</dbReference>
<feature type="region of interest" description="Disordered" evidence="2">
    <location>
        <begin position="225"/>
        <end position="274"/>
    </location>
</feature>
<dbReference type="InterPro" id="IPR052135">
    <property type="entry name" value="TNFRSF5"/>
</dbReference>
<feature type="disulfide bond" evidence="1">
    <location>
        <begin position="47"/>
        <end position="65"/>
    </location>
</feature>
<organism evidence="6 7">
    <name type="scientific">Acipenser oxyrinchus oxyrinchus</name>
    <dbReference type="NCBI Taxonomy" id="40147"/>
    <lineage>
        <taxon>Eukaryota</taxon>
        <taxon>Metazoa</taxon>
        <taxon>Chordata</taxon>
        <taxon>Craniata</taxon>
        <taxon>Vertebrata</taxon>
        <taxon>Euteleostomi</taxon>
        <taxon>Actinopterygii</taxon>
        <taxon>Chondrostei</taxon>
        <taxon>Acipenseriformes</taxon>
        <taxon>Acipenseridae</taxon>
        <taxon>Acipenser</taxon>
    </lineage>
</organism>
<evidence type="ECO:0000256" key="3">
    <source>
        <dbReference type="SAM" id="Phobius"/>
    </source>
</evidence>
<feature type="disulfide bond" evidence="1">
    <location>
        <begin position="44"/>
        <end position="57"/>
    </location>
</feature>
<keyword evidence="1" id="KW-1015">Disulfide bond</keyword>
<dbReference type="EMBL" id="JAGXEW010000015">
    <property type="protein sequence ID" value="KAK1163323.1"/>
    <property type="molecule type" value="Genomic_DNA"/>
</dbReference>
<evidence type="ECO:0000256" key="4">
    <source>
        <dbReference type="SAM" id="SignalP"/>
    </source>
</evidence>
<keyword evidence="3" id="KW-0472">Membrane</keyword>
<reference evidence="6" key="1">
    <citation type="submission" date="2022-02" db="EMBL/GenBank/DDBJ databases">
        <title>Atlantic sturgeon de novo genome assembly.</title>
        <authorList>
            <person name="Stock M."/>
            <person name="Klopp C."/>
            <person name="Guiguen Y."/>
            <person name="Cabau C."/>
            <person name="Parinello H."/>
            <person name="Santidrian Yebra-Pimentel E."/>
            <person name="Kuhl H."/>
            <person name="Dirks R.P."/>
            <person name="Guessner J."/>
            <person name="Wuertz S."/>
            <person name="Du K."/>
            <person name="Schartl M."/>
        </authorList>
    </citation>
    <scope>NUCLEOTIDE SEQUENCE</scope>
    <source>
        <strain evidence="6">STURGEONOMICS-FGT-2020</strain>
        <tissue evidence="6">Whole blood</tissue>
    </source>
</reference>
<evidence type="ECO:0000256" key="1">
    <source>
        <dbReference type="PROSITE-ProRule" id="PRU00206"/>
    </source>
</evidence>
<feature type="domain" description="TNFR-Cys" evidence="5">
    <location>
        <begin position="67"/>
        <end position="107"/>
    </location>
</feature>
<sequence length="274" mass="30652">MDIRSLVLLPWLLFLVPLLRCAKSLDCDNSTQYGYPYPENKRCCTKCDAGEYMTYKCTYLEDTRCARCPEGSYNPVKNKKQNCERCRICEGGFFYEKQCTRYSNAVCKCNSGLQCMDEECSRCIYPAVITPPAEISVRVKQSTPAKEPAAKPATPAKEPAVKQSTPAKEPAAKPAIPAKEPAAKPATPAKEPAGRIFLISCLIPAFVLLTVIICVYLLHRTWQPKKEKMSTGTSQDESLFNDESETISECRRSEEEEGPVPVQEESCKETFRCV</sequence>
<dbReference type="GO" id="GO:0002768">
    <property type="term" value="P:immune response-regulating cell surface receptor signaling pathway"/>
    <property type="evidence" value="ECO:0007669"/>
    <property type="project" value="TreeGrafter"/>
</dbReference>
<dbReference type="InterPro" id="IPR001368">
    <property type="entry name" value="TNFR/NGFR_Cys_rich_reg"/>
</dbReference>
<dbReference type="PANTHER" id="PTHR46875">
    <property type="entry name" value="TUMOR NECROSIS FACTOR RECEPTOR SUPERFAMILY MEMBER 5"/>
    <property type="match status" value="1"/>
</dbReference>
<feature type="compositionally biased region" description="Low complexity" evidence="2">
    <location>
        <begin position="143"/>
        <end position="158"/>
    </location>
</feature>
<dbReference type="Gene3D" id="2.10.50.10">
    <property type="entry name" value="Tumor Necrosis Factor Receptor, subunit A, domain 2"/>
    <property type="match status" value="1"/>
</dbReference>
<dbReference type="SMART" id="SM00208">
    <property type="entry name" value="TNFR"/>
    <property type="match status" value="2"/>
</dbReference>
<feature type="transmembrane region" description="Helical" evidence="3">
    <location>
        <begin position="196"/>
        <end position="218"/>
    </location>
</feature>